<accession>A0A8D0KNF4</accession>
<keyword evidence="2" id="KW-1185">Reference proteome</keyword>
<dbReference type="PANTHER" id="PTHR46785:SF1">
    <property type="entry name" value="VON WILLEBRAND FACTOR A DOMAIN-CONTAINING PROTEIN 3B"/>
    <property type="match status" value="1"/>
</dbReference>
<dbReference type="PANTHER" id="PTHR46785">
    <property type="entry name" value="VON WILLEBRAND FACTOR A DOMAIN-CONTAINING PROTEIN 3B"/>
    <property type="match status" value="1"/>
</dbReference>
<protein>
    <submittedName>
        <fullName evidence="1">Uncharacterized protein</fullName>
    </submittedName>
</protein>
<evidence type="ECO:0000313" key="1">
    <source>
        <dbReference type="Ensembl" id="ENSSMRP00000028758.1"/>
    </source>
</evidence>
<dbReference type="GeneTree" id="ENSGT00940000157237"/>
<name>A0A8D0KNF4_SALMN</name>
<sequence length="106" mass="12227">STLRNNGIPWDLDVQLLISSAKWLQLHGLKKNKLTFPQILSQIGFQHKEDYVSILGKLVASRYANGLYHQCITTPDGNQTWRWKCDGVGLFCHCRALETCQMWQNH</sequence>
<dbReference type="AlphaFoldDB" id="A0A8D0KNF4"/>
<proteinExistence type="predicted"/>
<reference evidence="1" key="1">
    <citation type="submission" date="2025-08" db="UniProtKB">
        <authorList>
            <consortium name="Ensembl"/>
        </authorList>
    </citation>
    <scope>IDENTIFICATION</scope>
</reference>
<evidence type="ECO:0000313" key="2">
    <source>
        <dbReference type="Proteomes" id="UP000694421"/>
    </source>
</evidence>
<organism evidence="1 2">
    <name type="scientific">Salvator merianae</name>
    <name type="common">Argentine black and white tegu</name>
    <name type="synonym">Tupinambis merianae</name>
    <dbReference type="NCBI Taxonomy" id="96440"/>
    <lineage>
        <taxon>Eukaryota</taxon>
        <taxon>Metazoa</taxon>
        <taxon>Chordata</taxon>
        <taxon>Craniata</taxon>
        <taxon>Vertebrata</taxon>
        <taxon>Euteleostomi</taxon>
        <taxon>Lepidosauria</taxon>
        <taxon>Squamata</taxon>
        <taxon>Bifurcata</taxon>
        <taxon>Unidentata</taxon>
        <taxon>Episquamata</taxon>
        <taxon>Laterata</taxon>
        <taxon>Teiioidea</taxon>
        <taxon>Teiidae</taxon>
        <taxon>Salvator</taxon>
    </lineage>
</organism>
<reference evidence="1" key="2">
    <citation type="submission" date="2025-09" db="UniProtKB">
        <authorList>
            <consortium name="Ensembl"/>
        </authorList>
    </citation>
    <scope>IDENTIFICATION</scope>
</reference>
<dbReference type="Ensembl" id="ENSSMRT00000033529.1">
    <property type="protein sequence ID" value="ENSSMRP00000028758.1"/>
    <property type="gene ID" value="ENSSMRG00000022107.1"/>
</dbReference>
<dbReference type="Proteomes" id="UP000694421">
    <property type="component" value="Unplaced"/>
</dbReference>